<evidence type="ECO:0000256" key="3">
    <source>
        <dbReference type="ARBA" id="ARBA00022452"/>
    </source>
</evidence>
<dbReference type="GO" id="GO:0009279">
    <property type="term" value="C:cell outer membrane"/>
    <property type="evidence" value="ECO:0007669"/>
    <property type="project" value="UniProtKB-SubCell"/>
</dbReference>
<accession>A0A558BU74</accession>
<dbReference type="AlphaFoldDB" id="A0A558BU74"/>
<dbReference type="InterPro" id="IPR039426">
    <property type="entry name" value="TonB-dep_rcpt-like"/>
</dbReference>
<feature type="chain" id="PRO_5035303765" description="TonB-dependent receptor plug domain-containing protein" evidence="8">
    <location>
        <begin position="20"/>
        <end position="923"/>
    </location>
</feature>
<dbReference type="Gene3D" id="2.40.170.20">
    <property type="entry name" value="TonB-dependent receptor, beta-barrel domain"/>
    <property type="match status" value="1"/>
</dbReference>
<keyword evidence="5 7" id="KW-0472">Membrane</keyword>
<evidence type="ECO:0000256" key="4">
    <source>
        <dbReference type="ARBA" id="ARBA00022692"/>
    </source>
</evidence>
<dbReference type="SUPFAM" id="SSF56935">
    <property type="entry name" value="Porins"/>
    <property type="match status" value="1"/>
</dbReference>
<dbReference type="InterPro" id="IPR012910">
    <property type="entry name" value="Plug_dom"/>
</dbReference>
<comment type="subcellular location">
    <subcellularLocation>
        <location evidence="1 7">Cell outer membrane</location>
        <topology evidence="1 7">Multi-pass membrane protein</topology>
    </subcellularLocation>
</comment>
<keyword evidence="2 7" id="KW-0813">Transport</keyword>
<evidence type="ECO:0000256" key="2">
    <source>
        <dbReference type="ARBA" id="ARBA00022448"/>
    </source>
</evidence>
<dbReference type="Pfam" id="PF07715">
    <property type="entry name" value="Plug"/>
    <property type="match status" value="1"/>
</dbReference>
<keyword evidence="6 7" id="KW-0998">Cell outer membrane</keyword>
<evidence type="ECO:0000313" key="11">
    <source>
        <dbReference type="Proteomes" id="UP000317624"/>
    </source>
</evidence>
<comment type="similarity">
    <text evidence="7">Belongs to the TonB-dependent receptor family.</text>
</comment>
<keyword evidence="3 7" id="KW-1134">Transmembrane beta strand</keyword>
<evidence type="ECO:0000256" key="5">
    <source>
        <dbReference type="ARBA" id="ARBA00023136"/>
    </source>
</evidence>
<dbReference type="InterPro" id="IPR036942">
    <property type="entry name" value="Beta-barrel_TonB_sf"/>
</dbReference>
<evidence type="ECO:0000313" key="10">
    <source>
        <dbReference type="EMBL" id="TVT40066.1"/>
    </source>
</evidence>
<dbReference type="EMBL" id="VMRJ01000003">
    <property type="protein sequence ID" value="TVT40066.1"/>
    <property type="molecule type" value="Genomic_DNA"/>
</dbReference>
<keyword evidence="4 7" id="KW-0812">Transmembrane</keyword>
<evidence type="ECO:0000256" key="8">
    <source>
        <dbReference type="SAM" id="SignalP"/>
    </source>
</evidence>
<evidence type="ECO:0000256" key="7">
    <source>
        <dbReference type="PROSITE-ProRule" id="PRU01360"/>
    </source>
</evidence>
<feature type="signal peptide" evidence="8">
    <location>
        <begin position="1"/>
        <end position="19"/>
    </location>
</feature>
<proteinExistence type="inferred from homology"/>
<name>A0A558BU74_9BACT</name>
<protein>
    <recommendedName>
        <fullName evidence="9">TonB-dependent receptor plug domain-containing protein</fullName>
    </recommendedName>
</protein>
<sequence length="923" mass="100327">MVNYYLSILLLKASFPAVSQVIPPAASPAPPDTLHSFLRGSLPDSLAPPGTWRVQGQAQPTRPFLTAQDQLRTVAGVQVTPYDGSPGSGQLVRIRGASEGRLSGQPLYIVDGLPALNDELTPDRFLPSVRSEASLPTVAQQQAETGANPLQLLPPEAIEHIEVLAGPAAVARYGPLGANGVISIRTRRASGTAAQPLRVRYAAYAGVQQVRQRYDLLGASEYAAIANEAYLNRGGPASGVPFPNTQLGEGTDWQAAAYRVAGLQQHQLSLEGRTPRTGYLISADYRQQAGVLRNSNLSRYGLRVALDQHPSARLGLRATVALGQTDQHLPLVTGTEGATRAALFALPTVAVRTTQGAYSGYANDNNQYPSYFSNPLAISEYSYSAPRTRRLLSQLAADYQPALGLTVQASVSLQLTQLDAPSFSPRQYINSFGPPEQSDQSGNQAYQNNQLAARLAVHYERRLGQHHRLGAEIDYQYQKNNYSSDSELMLRLYDKANDTPKTGSYAISSISARPRLHRPWARVHYALDSTLEAEVGLSYARFGYDNKAEYYPSAQLSWHPHLQVAGASQPLTLWAGVARTSLFGFGLNMFGPALLTSGGTFPNEEYRRQAPLRTDQLEVGLRLGEPSGRFMAQLVAYERRSYHVLLSSSIALPNASGYVSTVYYDEGMVRNQGLELTVATSWQAGRVQGTTRLAASANRNRLQGNDYAMQRSEEFNNHPLGTFYGFQQDGLTASGSVRYRDLTGDGQVGYQDKRYLGSGIPAQLASLSQQVRLGRLALDAQLDGQFDYKVLNHQLTVLDAPTGLANSATSVRNYWTPTNLSTSVPAPGSVSSYNTEFIWISNRQLENGSHVRLSSLTATYRLRQLASQDLSVWVGVQNLFVLSSYRGYDPNVSSGGSSGNLAGQDYGAVPVPRTWLAGVRLAL</sequence>
<keyword evidence="8" id="KW-0732">Signal</keyword>
<gene>
    <name evidence="10" type="ORF">FNT36_11215</name>
</gene>
<feature type="domain" description="TonB-dependent receptor plug" evidence="9">
    <location>
        <begin position="61"/>
        <end position="181"/>
    </location>
</feature>
<keyword evidence="11" id="KW-1185">Reference proteome</keyword>
<organism evidence="10 11">
    <name type="scientific">Hymenobacter setariae</name>
    <dbReference type="NCBI Taxonomy" id="2594794"/>
    <lineage>
        <taxon>Bacteria</taxon>
        <taxon>Pseudomonadati</taxon>
        <taxon>Bacteroidota</taxon>
        <taxon>Cytophagia</taxon>
        <taxon>Cytophagales</taxon>
        <taxon>Hymenobacteraceae</taxon>
        <taxon>Hymenobacter</taxon>
    </lineage>
</organism>
<evidence type="ECO:0000256" key="6">
    <source>
        <dbReference type="ARBA" id="ARBA00023237"/>
    </source>
</evidence>
<dbReference type="PROSITE" id="PS52016">
    <property type="entry name" value="TONB_DEPENDENT_REC_3"/>
    <property type="match status" value="1"/>
</dbReference>
<reference evidence="10 11" key="1">
    <citation type="submission" date="2019-07" db="EMBL/GenBank/DDBJ databases">
        <title>Hymenobacter sp. straun FUR1 Genome sequencing and assembly.</title>
        <authorList>
            <person name="Chhetri G."/>
        </authorList>
    </citation>
    <scope>NUCLEOTIDE SEQUENCE [LARGE SCALE GENOMIC DNA]</scope>
    <source>
        <strain evidence="10 11">Fur1</strain>
    </source>
</reference>
<dbReference type="OrthoDB" id="9764669at2"/>
<dbReference type="Proteomes" id="UP000317624">
    <property type="component" value="Unassembled WGS sequence"/>
</dbReference>
<dbReference type="InterPro" id="IPR037066">
    <property type="entry name" value="Plug_dom_sf"/>
</dbReference>
<evidence type="ECO:0000256" key="1">
    <source>
        <dbReference type="ARBA" id="ARBA00004571"/>
    </source>
</evidence>
<dbReference type="Gene3D" id="2.170.130.10">
    <property type="entry name" value="TonB-dependent receptor, plug domain"/>
    <property type="match status" value="1"/>
</dbReference>
<comment type="caution">
    <text evidence="10">The sequence shown here is derived from an EMBL/GenBank/DDBJ whole genome shotgun (WGS) entry which is preliminary data.</text>
</comment>
<evidence type="ECO:0000259" key="9">
    <source>
        <dbReference type="Pfam" id="PF07715"/>
    </source>
</evidence>